<keyword evidence="1" id="KW-0812">Transmembrane</keyword>
<evidence type="ECO:0000256" key="1">
    <source>
        <dbReference type="SAM" id="Phobius"/>
    </source>
</evidence>
<dbReference type="Proteomes" id="UP000230778">
    <property type="component" value="Unassembled WGS sequence"/>
</dbReference>
<dbReference type="AlphaFoldDB" id="A0A2H0FL47"/>
<keyword evidence="1" id="KW-1133">Transmembrane helix</keyword>
<dbReference type="Gene3D" id="3.90.1200.10">
    <property type="match status" value="1"/>
</dbReference>
<dbReference type="EMBL" id="PCUC01000017">
    <property type="protein sequence ID" value="PIQ07438.1"/>
    <property type="molecule type" value="Genomic_DNA"/>
</dbReference>
<feature type="transmembrane region" description="Helical" evidence="1">
    <location>
        <begin position="96"/>
        <end position="114"/>
    </location>
</feature>
<sequence>RKIEEIEETMKENLILGEGVSTHNDLIFENLRLGKDGKIYLLDFEYAGFNIRDGLHYDLGIILGGNLFQKNPIKIKTFEEILKKAKKIYKKDLDDYKIYCGALTNILVMFWWGLVKYFSLTKREEKRYFQKYVLDRAKGIEFLYKIISKNNEG</sequence>
<name>A0A2H0FL47_9BACT</name>
<dbReference type="InterPro" id="IPR011009">
    <property type="entry name" value="Kinase-like_dom_sf"/>
</dbReference>
<evidence type="ECO:0000313" key="2">
    <source>
        <dbReference type="EMBL" id="PIQ07438.1"/>
    </source>
</evidence>
<gene>
    <name evidence="2" type="ORF">COW72_00315</name>
</gene>
<keyword evidence="1" id="KW-0472">Membrane</keyword>
<organism evidence="2 3">
    <name type="scientific">Candidatus Nealsonbacteria bacterium CG18_big_fil_WC_8_21_14_2_50_37_10</name>
    <dbReference type="NCBI Taxonomy" id="1974717"/>
    <lineage>
        <taxon>Bacteria</taxon>
        <taxon>Candidatus Nealsoniibacteriota</taxon>
    </lineage>
</organism>
<reference evidence="2 3" key="1">
    <citation type="submission" date="2017-09" db="EMBL/GenBank/DDBJ databases">
        <title>Depth-based differentiation of microbial function through sediment-hosted aquifers and enrichment of novel symbionts in the deep terrestrial subsurface.</title>
        <authorList>
            <person name="Probst A.J."/>
            <person name="Ladd B."/>
            <person name="Jarett J.K."/>
            <person name="Geller-Mcgrath D.E."/>
            <person name="Sieber C.M."/>
            <person name="Emerson J.B."/>
            <person name="Anantharaman K."/>
            <person name="Thomas B.C."/>
            <person name="Malmstrom R."/>
            <person name="Stieglmeier M."/>
            <person name="Klingl A."/>
            <person name="Woyke T."/>
            <person name="Ryan C.M."/>
            <person name="Banfield J.F."/>
        </authorList>
    </citation>
    <scope>NUCLEOTIDE SEQUENCE [LARGE SCALE GENOMIC DNA]</scope>
    <source>
        <strain evidence="2">CG18_big_fil_WC_8_21_14_2_50_37_10</strain>
    </source>
</reference>
<evidence type="ECO:0008006" key="4">
    <source>
        <dbReference type="Google" id="ProtNLM"/>
    </source>
</evidence>
<protein>
    <recommendedName>
        <fullName evidence="4">Aminoglycoside phosphotransferase domain-containing protein</fullName>
    </recommendedName>
</protein>
<evidence type="ECO:0000313" key="3">
    <source>
        <dbReference type="Proteomes" id="UP000230778"/>
    </source>
</evidence>
<proteinExistence type="predicted"/>
<feature type="non-terminal residue" evidence="2">
    <location>
        <position position="1"/>
    </location>
</feature>
<comment type="caution">
    <text evidence="2">The sequence shown here is derived from an EMBL/GenBank/DDBJ whole genome shotgun (WGS) entry which is preliminary data.</text>
</comment>
<accession>A0A2H0FL47</accession>
<dbReference type="SUPFAM" id="SSF56112">
    <property type="entry name" value="Protein kinase-like (PK-like)"/>
    <property type="match status" value="1"/>
</dbReference>